<dbReference type="PIRSF" id="PIRSF005917">
    <property type="entry name" value="MTase_YraL"/>
    <property type="match status" value="1"/>
</dbReference>
<dbReference type="InterPro" id="IPR008189">
    <property type="entry name" value="rRNA_ssu_MeTfrase_I"/>
</dbReference>
<dbReference type="PANTHER" id="PTHR46111:SF1">
    <property type="entry name" value="RIBOSOMAL RNA SMALL SUBUNIT METHYLTRANSFERASE I"/>
    <property type="match status" value="1"/>
</dbReference>
<dbReference type="FunFam" id="3.40.1010.10:FF:000007">
    <property type="entry name" value="Ribosomal RNA small subunit methyltransferase I"/>
    <property type="match status" value="1"/>
</dbReference>
<keyword evidence="5 6" id="KW-0949">S-adenosyl-L-methionine</keyword>
<dbReference type="EMBL" id="LJUJ01000017">
    <property type="protein sequence ID" value="KPK63174.1"/>
    <property type="molecule type" value="Genomic_DNA"/>
</dbReference>
<evidence type="ECO:0000256" key="3">
    <source>
        <dbReference type="ARBA" id="ARBA00022603"/>
    </source>
</evidence>
<dbReference type="STRING" id="1703779.AMJ83_07980"/>
<dbReference type="Gene3D" id="3.30.950.10">
    <property type="entry name" value="Methyltransferase, Cobalt-precorrin-4 Transmethylase, Domain 2"/>
    <property type="match status" value="1"/>
</dbReference>
<reference evidence="8 9" key="1">
    <citation type="journal article" date="2015" name="Microbiome">
        <title>Genomic resolution of linkages in carbon, nitrogen, and sulfur cycling among widespread estuary sediment bacteria.</title>
        <authorList>
            <person name="Baker B.J."/>
            <person name="Lazar C.S."/>
            <person name="Teske A.P."/>
            <person name="Dick G.J."/>
        </authorList>
    </citation>
    <scope>NUCLEOTIDE SEQUENCE [LARGE SCALE GENOMIC DNA]</scope>
    <source>
        <strain evidence="8">SM23_42</strain>
    </source>
</reference>
<gene>
    <name evidence="6" type="primary">rsmI</name>
    <name evidence="8" type="ORF">AMJ83_07980</name>
</gene>
<proteinExistence type="inferred from homology"/>
<comment type="caution">
    <text evidence="8">The sequence shown here is derived from an EMBL/GenBank/DDBJ whole genome shotgun (WGS) entry which is preliminary data.</text>
</comment>
<evidence type="ECO:0000256" key="2">
    <source>
        <dbReference type="ARBA" id="ARBA00022552"/>
    </source>
</evidence>
<dbReference type="Proteomes" id="UP000051373">
    <property type="component" value="Unassembled WGS sequence"/>
</dbReference>
<protein>
    <recommendedName>
        <fullName evidence="6">Ribosomal RNA small subunit methyltransferase I</fullName>
        <ecNumber evidence="6">2.1.1.198</ecNumber>
    </recommendedName>
    <alternativeName>
        <fullName evidence="6">16S rRNA 2'-O-ribose C1402 methyltransferase</fullName>
    </alternativeName>
    <alternativeName>
        <fullName evidence="6">rRNA (cytidine-2'-O-)-methyltransferase RsmI</fullName>
    </alternativeName>
</protein>
<dbReference type="CDD" id="cd11648">
    <property type="entry name" value="RsmI"/>
    <property type="match status" value="1"/>
</dbReference>
<evidence type="ECO:0000256" key="6">
    <source>
        <dbReference type="HAMAP-Rule" id="MF_01877"/>
    </source>
</evidence>
<dbReference type="GO" id="GO:0005737">
    <property type="term" value="C:cytoplasm"/>
    <property type="evidence" value="ECO:0007669"/>
    <property type="project" value="UniProtKB-SubCell"/>
</dbReference>
<dbReference type="InterPro" id="IPR000878">
    <property type="entry name" value="4pyrrol_Mease"/>
</dbReference>
<evidence type="ECO:0000256" key="5">
    <source>
        <dbReference type="ARBA" id="ARBA00022691"/>
    </source>
</evidence>
<dbReference type="Pfam" id="PF00590">
    <property type="entry name" value="TP_methylase"/>
    <property type="match status" value="1"/>
</dbReference>
<comment type="similarity">
    <text evidence="6">Belongs to the methyltransferase superfamily. RsmI family.</text>
</comment>
<keyword evidence="4 6" id="KW-0808">Transferase</keyword>
<dbReference type="Gene3D" id="3.40.1010.10">
    <property type="entry name" value="Cobalt-precorrin-4 Transmethylase, Domain 1"/>
    <property type="match status" value="1"/>
</dbReference>
<comment type="catalytic activity">
    <reaction evidence="6">
        <text>cytidine(1402) in 16S rRNA + S-adenosyl-L-methionine = 2'-O-methylcytidine(1402) in 16S rRNA + S-adenosyl-L-homocysteine + H(+)</text>
        <dbReference type="Rhea" id="RHEA:42924"/>
        <dbReference type="Rhea" id="RHEA-COMP:10285"/>
        <dbReference type="Rhea" id="RHEA-COMP:10286"/>
        <dbReference type="ChEBI" id="CHEBI:15378"/>
        <dbReference type="ChEBI" id="CHEBI:57856"/>
        <dbReference type="ChEBI" id="CHEBI:59789"/>
        <dbReference type="ChEBI" id="CHEBI:74495"/>
        <dbReference type="ChEBI" id="CHEBI:82748"/>
        <dbReference type="EC" id="2.1.1.198"/>
    </reaction>
</comment>
<dbReference type="PANTHER" id="PTHR46111">
    <property type="entry name" value="RIBOSOMAL RNA SMALL SUBUNIT METHYLTRANSFERASE I"/>
    <property type="match status" value="1"/>
</dbReference>
<dbReference type="SUPFAM" id="SSF53790">
    <property type="entry name" value="Tetrapyrrole methylase"/>
    <property type="match status" value="1"/>
</dbReference>
<evidence type="ECO:0000313" key="9">
    <source>
        <dbReference type="Proteomes" id="UP000051373"/>
    </source>
</evidence>
<feature type="domain" description="Tetrapyrrole methylase" evidence="7">
    <location>
        <begin position="3"/>
        <end position="201"/>
    </location>
</feature>
<comment type="subcellular location">
    <subcellularLocation>
        <location evidence="6">Cytoplasm</location>
    </subcellularLocation>
</comment>
<accession>A0A0S8FR27</accession>
<dbReference type="NCBIfam" id="TIGR00096">
    <property type="entry name" value="16S rRNA (cytidine(1402)-2'-O)-methyltransferase"/>
    <property type="match status" value="1"/>
</dbReference>
<comment type="function">
    <text evidence="6">Catalyzes the 2'-O-methylation of the ribose of cytidine 1402 (C1402) in 16S rRNA.</text>
</comment>
<dbReference type="GO" id="GO:0070677">
    <property type="term" value="F:rRNA (cytosine-2'-O-)-methyltransferase activity"/>
    <property type="evidence" value="ECO:0007669"/>
    <property type="project" value="UniProtKB-UniRule"/>
</dbReference>
<evidence type="ECO:0000259" key="7">
    <source>
        <dbReference type="Pfam" id="PF00590"/>
    </source>
</evidence>
<sequence>MPLFIVTTPIGNIRDITYRAVQVLKDIDIVACEDTRHTGLLLKRYNIKKKLISYYEQNERRRVPQLISLLKQDKSVALITSAGTPLLSDPGYILVRECLRQGITVQAVPGPSAIITALTLSGLPSHRFVFEGFLPKKKGARTRILEELKMDKRTVVFFESPKRVVRLLQEILELIGDRQVALCREMTKYHEEVIRGRVSEVLRNMKSSKGEFTIILEGSDDKN</sequence>
<dbReference type="HAMAP" id="MF_01877">
    <property type="entry name" value="16SrRNA_methyltr_I"/>
    <property type="match status" value="1"/>
</dbReference>
<dbReference type="InterPro" id="IPR035996">
    <property type="entry name" value="4pyrrol_Methylase_sf"/>
</dbReference>
<keyword evidence="2 6" id="KW-0698">rRNA processing</keyword>
<keyword evidence="1 6" id="KW-0963">Cytoplasm</keyword>
<dbReference type="EC" id="2.1.1.198" evidence="6"/>
<name>A0A0S8FR27_UNCW3</name>
<dbReference type="AlphaFoldDB" id="A0A0S8FR27"/>
<evidence type="ECO:0000256" key="4">
    <source>
        <dbReference type="ARBA" id="ARBA00022679"/>
    </source>
</evidence>
<keyword evidence="3 6" id="KW-0489">Methyltransferase</keyword>
<organism evidence="8 9">
    <name type="scientific">candidate division WOR_3 bacterium SM23_42</name>
    <dbReference type="NCBI Taxonomy" id="1703779"/>
    <lineage>
        <taxon>Bacteria</taxon>
        <taxon>Bacteria division WOR-3</taxon>
    </lineage>
</organism>
<dbReference type="FunFam" id="3.30.950.10:FF:000002">
    <property type="entry name" value="Ribosomal RNA small subunit methyltransferase I"/>
    <property type="match status" value="1"/>
</dbReference>
<dbReference type="InterPro" id="IPR014777">
    <property type="entry name" value="4pyrrole_Mease_sub1"/>
</dbReference>
<evidence type="ECO:0000256" key="1">
    <source>
        <dbReference type="ARBA" id="ARBA00022490"/>
    </source>
</evidence>
<dbReference type="PATRIC" id="fig|1703779.3.peg.2434"/>
<evidence type="ECO:0000313" key="8">
    <source>
        <dbReference type="EMBL" id="KPK63174.1"/>
    </source>
</evidence>
<dbReference type="InterPro" id="IPR014776">
    <property type="entry name" value="4pyrrole_Mease_sub2"/>
</dbReference>